<reference evidence="1" key="1">
    <citation type="submission" date="2013-07" db="EMBL/GenBank/DDBJ databases">
        <title>The genome of an arbuscular mycorrhizal fungus provides insights into the evolution of the oldest plant symbiosis.</title>
        <authorList>
            <consortium name="DOE Joint Genome Institute"/>
            <person name="Tisserant E."/>
            <person name="Malbreil M."/>
            <person name="Kuo A."/>
            <person name="Kohler A."/>
            <person name="Symeonidi A."/>
            <person name="Balestrini R."/>
            <person name="Charron P."/>
            <person name="Duensing N."/>
            <person name="Frei-dit-Frey N."/>
            <person name="Gianinazzi-Pearson V."/>
            <person name="Gilbert B."/>
            <person name="Handa Y."/>
            <person name="Hijri M."/>
            <person name="Kaul R."/>
            <person name="Kawaguchi M."/>
            <person name="Krajinski F."/>
            <person name="Lammers P."/>
            <person name="Lapierre D."/>
            <person name="Masclaux F.G."/>
            <person name="Murat C."/>
            <person name="Morin E."/>
            <person name="Ndikumana S."/>
            <person name="Pagni M."/>
            <person name="Petitpierre D."/>
            <person name="Requena N."/>
            <person name="Rosikiewicz P."/>
            <person name="Riley R."/>
            <person name="Saito K."/>
            <person name="San Clemente H."/>
            <person name="Shapiro H."/>
            <person name="van Tuinen D."/>
            <person name="Becard G."/>
            <person name="Bonfante P."/>
            <person name="Paszkowski U."/>
            <person name="Shachar-Hill Y."/>
            <person name="Young J.P."/>
            <person name="Sanders I.R."/>
            <person name="Henrissat B."/>
            <person name="Rensing S.A."/>
            <person name="Grigoriev I.V."/>
            <person name="Corradi N."/>
            <person name="Roux C."/>
            <person name="Martin F."/>
        </authorList>
    </citation>
    <scope>NUCLEOTIDE SEQUENCE</scope>
    <source>
        <strain evidence="1">DAOM 197198</strain>
    </source>
</reference>
<organism evidence="1">
    <name type="scientific">Rhizophagus irregularis (strain DAOM 181602 / DAOM 197198 / MUCL 43194)</name>
    <name type="common">Arbuscular mycorrhizal fungus</name>
    <name type="synonym">Glomus intraradices</name>
    <dbReference type="NCBI Taxonomy" id="747089"/>
    <lineage>
        <taxon>Eukaryota</taxon>
        <taxon>Fungi</taxon>
        <taxon>Fungi incertae sedis</taxon>
        <taxon>Mucoromycota</taxon>
        <taxon>Glomeromycotina</taxon>
        <taxon>Glomeromycetes</taxon>
        <taxon>Glomerales</taxon>
        <taxon>Glomeraceae</taxon>
        <taxon>Rhizophagus</taxon>
    </lineage>
</organism>
<dbReference type="AlphaFoldDB" id="U9TAD8"/>
<feature type="non-terminal residue" evidence="1">
    <location>
        <position position="1"/>
    </location>
</feature>
<dbReference type="EMBL" id="KI293497">
    <property type="protein sequence ID" value="ESA05090.1"/>
    <property type="molecule type" value="Genomic_DNA"/>
</dbReference>
<protein>
    <submittedName>
        <fullName evidence="1">Uncharacterized protein</fullName>
    </submittedName>
</protein>
<accession>U9TAD8</accession>
<name>U9TAD8_RHIID</name>
<evidence type="ECO:0000313" key="1">
    <source>
        <dbReference type="EMBL" id="ESA05090.1"/>
    </source>
</evidence>
<dbReference type="HOGENOM" id="CLU_2270247_0_0_1"/>
<proteinExistence type="predicted"/>
<feature type="non-terminal residue" evidence="1">
    <location>
        <position position="103"/>
    </location>
</feature>
<sequence length="103" mass="11981">IPFLISYASPIFSFRFPFLAVLLAKGFSFSLHFTEMISVPYDSIGSFQFLRFFVEVYQMELLQYDLPHQLSYQREDILDQLVASASFAALHEKDFDSLYSSEN</sequence>
<gene>
    <name evidence="1" type="ORF">GLOINDRAFT_99875</name>
</gene>